<dbReference type="AlphaFoldDB" id="J7SA98"/>
<dbReference type="CDD" id="cd03062">
    <property type="entry name" value="TRX_Fd_Sucrase"/>
    <property type="match status" value="1"/>
</dbReference>
<dbReference type="eggNOG" id="ENOG502QT0V">
    <property type="taxonomic scope" value="Eukaryota"/>
</dbReference>
<reference evidence="2" key="2">
    <citation type="submission" date="2012-08" db="EMBL/GenBank/DDBJ databases">
        <title>Genome sequence of Kazachstania naganishii.</title>
        <authorList>
            <person name="Gordon J.L."/>
            <person name="Armisen D."/>
            <person name="Proux-Wera E."/>
            <person name="OhEigeartaigh S.S."/>
            <person name="Byrne K.P."/>
            <person name="Wolfe K.H."/>
        </authorList>
    </citation>
    <scope>NUCLEOTIDE SEQUENCE [LARGE SCALE GENOMIC DNA]</scope>
    <source>
        <strain evidence="2">ATCC MYA-139 / BCRC 22969 / CBS 8797 / CCRC 22969 / KCTC 17520 / NBRC 10181 / NCYC 3082</strain>
    </source>
</reference>
<proteinExistence type="predicted"/>
<dbReference type="STRING" id="1071383.J7SA98"/>
<dbReference type="OrthoDB" id="10253744at2759"/>
<dbReference type="InterPro" id="IPR036249">
    <property type="entry name" value="Thioredoxin-like_sf"/>
</dbReference>
<dbReference type="EMBL" id="HE978324">
    <property type="protein sequence ID" value="CCK72569.1"/>
    <property type="molecule type" value="Genomic_DNA"/>
</dbReference>
<dbReference type="PANTHER" id="PTHR31902:SF14">
    <property type="entry name" value="ACTIN PATCHES DISTAL PROTEIN 1"/>
    <property type="match status" value="1"/>
</dbReference>
<protein>
    <recommendedName>
        <fullName evidence="3">Actin patches distal protein 1</fullName>
    </recommendedName>
</protein>
<dbReference type="HOGENOM" id="CLU_033921_1_0_1"/>
<evidence type="ECO:0008006" key="3">
    <source>
        <dbReference type="Google" id="ProtNLM"/>
    </source>
</evidence>
<dbReference type="PANTHER" id="PTHR31902">
    <property type="entry name" value="ACTIN PATCHES DISTAL PROTEIN 1"/>
    <property type="match status" value="1"/>
</dbReference>
<accession>J7SA98</accession>
<dbReference type="InterPro" id="IPR009737">
    <property type="entry name" value="Aim32/Apd1-like"/>
</dbReference>
<dbReference type="Proteomes" id="UP000006310">
    <property type="component" value="Chromosome 11"/>
</dbReference>
<keyword evidence="2" id="KW-1185">Reference proteome</keyword>
<reference evidence="1 2" key="1">
    <citation type="journal article" date="2011" name="Proc. Natl. Acad. Sci. U.S.A.">
        <title>Evolutionary erosion of yeast sex chromosomes by mating-type switching accidents.</title>
        <authorList>
            <person name="Gordon J.L."/>
            <person name="Armisen D."/>
            <person name="Proux-Wera E."/>
            <person name="Oheigeartaigh S.S."/>
            <person name="Byrne K.P."/>
            <person name="Wolfe K.H."/>
        </authorList>
    </citation>
    <scope>NUCLEOTIDE SEQUENCE [LARGE SCALE GENOMIC DNA]</scope>
    <source>
        <strain evidence="2">ATCC MYA-139 / BCRC 22969 / CBS 8797 / CCRC 22969 / KCTC 17520 / NBRC 10181 / NCYC 3082</strain>
    </source>
</reference>
<dbReference type="GeneID" id="34528336"/>
<organism evidence="1 2">
    <name type="scientific">Huiozyma naganishii (strain ATCC MYA-139 / BCRC 22969 / CBS 8797 / KCTC 17520 / NBRC 10181 / NCYC 3082 / Yp74L-3)</name>
    <name type="common">Yeast</name>
    <name type="synonym">Kazachstania naganishii</name>
    <dbReference type="NCBI Taxonomy" id="1071383"/>
    <lineage>
        <taxon>Eukaryota</taxon>
        <taxon>Fungi</taxon>
        <taxon>Dikarya</taxon>
        <taxon>Ascomycota</taxon>
        <taxon>Saccharomycotina</taxon>
        <taxon>Saccharomycetes</taxon>
        <taxon>Saccharomycetales</taxon>
        <taxon>Saccharomycetaceae</taxon>
        <taxon>Huiozyma</taxon>
    </lineage>
</organism>
<gene>
    <name evidence="1" type="primary">KNAG0K02050</name>
    <name evidence="1" type="ordered locus">KNAG_0K02050</name>
</gene>
<dbReference type="RefSeq" id="XP_022466814.1">
    <property type="nucleotide sequence ID" value="XM_022610526.1"/>
</dbReference>
<dbReference type="SUPFAM" id="SSF52833">
    <property type="entry name" value="Thioredoxin-like"/>
    <property type="match status" value="1"/>
</dbReference>
<evidence type="ECO:0000313" key="1">
    <source>
        <dbReference type="EMBL" id="CCK72569.1"/>
    </source>
</evidence>
<sequence>MGVLDIWGGGAKRRAVADGERAAIEREIKLCDRDPEKVCADCTSGGESSDDEDEKRVILKGEEVFARLEIDTESRLFNSSKVPAVHFVVPTSQVDWKHDACSEREGSVQHKISLWCERQDLGQSMSCNVTSLPIDIMNIDVMRGARNNVLVLPHFVWIQDLDARTVDETLDSLVPDLMDTAVKRPGLLQKHQNLTEAKEDSFVFICSHTTRDKRCGVTAPYMRQVFERELQKHGLFRDNSDLRPQGTNVQFTNHVGGHKFAGNVQIYLKKFNTLVWLGRVTPKHIPAIVQNLIATDPPQLPFPEKVRCIRKYEW</sequence>
<dbReference type="GO" id="GO:0005829">
    <property type="term" value="C:cytosol"/>
    <property type="evidence" value="ECO:0007669"/>
    <property type="project" value="EnsemblFungi"/>
</dbReference>
<dbReference type="Pfam" id="PF06999">
    <property type="entry name" value="Suc_Fer-like"/>
    <property type="match status" value="1"/>
</dbReference>
<dbReference type="OMA" id="CTIKYPA"/>
<dbReference type="KEGG" id="kng:KNAG_0K02050"/>
<dbReference type="Gene3D" id="3.40.30.10">
    <property type="entry name" value="Glutaredoxin"/>
    <property type="match status" value="1"/>
</dbReference>
<evidence type="ECO:0000313" key="2">
    <source>
        <dbReference type="Proteomes" id="UP000006310"/>
    </source>
</evidence>
<name>J7SA98_HUIN7</name>